<comment type="caution">
    <text evidence="1">The sequence shown here is derived from an EMBL/GenBank/DDBJ whole genome shotgun (WGS) entry which is preliminary data.</text>
</comment>
<gene>
    <name evidence="1" type="ORF">PGO_030790</name>
</gene>
<organism evidence="1 2">
    <name type="scientific">Plasmodium gonderi</name>
    <dbReference type="NCBI Taxonomy" id="77519"/>
    <lineage>
        <taxon>Eukaryota</taxon>
        <taxon>Sar</taxon>
        <taxon>Alveolata</taxon>
        <taxon>Apicomplexa</taxon>
        <taxon>Aconoidasida</taxon>
        <taxon>Haemosporida</taxon>
        <taxon>Plasmodiidae</taxon>
        <taxon>Plasmodium</taxon>
        <taxon>Plasmodium (Plasmodium)</taxon>
    </lineage>
</organism>
<dbReference type="RefSeq" id="XP_028541868.1">
    <property type="nucleotide sequence ID" value="XM_028686067.1"/>
</dbReference>
<dbReference type="EMBL" id="BDQF01000003">
    <property type="protein sequence ID" value="GAW79279.1"/>
    <property type="molecule type" value="Genomic_DNA"/>
</dbReference>
<dbReference type="OMA" id="CEPVLYC"/>
<sequence length="693" mass="81772">MLKIMLCLLPPVYLHSSYIPILTENIHRILPYEVSTHRSSHRLLTESISKNHNDDIRKFYHGLISTEKKVECDSGLGKSDRESDMNNVTSIGKEDKFVNVMLVDVPPDSHECNSKMLNGIDNISCKKKWSENIESFNEQIGTKQRNWRVDIFNFCNAMMGGKGFKQNSDVQKAKNKMEWCEQNSKEKVKNEQKAKLSILEEYYIKNNKNFYSSFDTSKEENSFLNKQNKFERKHARRKRELQKSHLTIPINSSTDNINCLKSIPTVCTSSKENIYNGDSGNSCDNGDRRHCSMSSENKAYYDRMMTHVFGIATLFYSNKSYLDKLSKNLPKEYLTCYENFVKNLNNIYENNLTHEYGEFYDLENKEKPIQEKGIEKYYYAFNRTVYTFLFFLYEILQKEDALHLSFEMLPMEYKLRNDELIDTIMKSTPTSMDDIYFTSYKFFDSMCTCFDICSCFNINYISKKLINNLNDKHKSNNTVSSELKKINEYMSNTRNDIKEFIKDLNAYFKQFFDYASQENLFNETVLYCYSLFFDYYRGMIDKLIDNFNIHLKFPINKKAQSDMIPIYNEIKMHANNLGYNMRSFYLKNNIKPDHDMLINSLFSDNAFRLRLIDKYAKSRYANFIFLLLNMMGYLRILIVSVNSFLYLQNVHALLLDVQNGNINFDDAVKALKYLTKFLLRNSFIFNPNDEKSE</sequence>
<dbReference type="GeneID" id="39745983"/>
<evidence type="ECO:0000313" key="1">
    <source>
        <dbReference type="EMBL" id="GAW79279.1"/>
    </source>
</evidence>
<dbReference type="AlphaFoldDB" id="A0A1Y1J9V9"/>
<proteinExistence type="predicted"/>
<dbReference type="OrthoDB" id="386326at2759"/>
<reference evidence="2" key="1">
    <citation type="submission" date="2017-04" db="EMBL/GenBank/DDBJ databases">
        <title>Plasmodium gonderi genome.</title>
        <authorList>
            <person name="Arisue N."/>
            <person name="Honma H."/>
            <person name="Kawai S."/>
            <person name="Tougan T."/>
            <person name="Tanabe K."/>
            <person name="Horii T."/>
        </authorList>
    </citation>
    <scope>NUCLEOTIDE SEQUENCE [LARGE SCALE GENOMIC DNA]</scope>
    <source>
        <strain evidence="2">ATCC 30045</strain>
    </source>
</reference>
<accession>A0A1Y1J9V9</accession>
<keyword evidence="2" id="KW-1185">Reference proteome</keyword>
<evidence type="ECO:0008006" key="3">
    <source>
        <dbReference type="Google" id="ProtNLM"/>
    </source>
</evidence>
<protein>
    <recommendedName>
        <fullName evidence="3">Erythrocyte vesicle protein 1</fullName>
    </recommendedName>
</protein>
<dbReference type="Proteomes" id="UP000195521">
    <property type="component" value="Unassembled WGS sequence"/>
</dbReference>
<evidence type="ECO:0000313" key="2">
    <source>
        <dbReference type="Proteomes" id="UP000195521"/>
    </source>
</evidence>
<name>A0A1Y1J9V9_PLAGO</name>